<dbReference type="Proteomes" id="UP000033862">
    <property type="component" value="Unassembled WGS sequence"/>
</dbReference>
<protein>
    <recommendedName>
        <fullName evidence="4">Prepilin-type N-terminal cleavage/methylation domain-containing protein</fullName>
    </recommendedName>
</protein>
<evidence type="ECO:0000256" key="1">
    <source>
        <dbReference type="SAM" id="Phobius"/>
    </source>
</evidence>
<evidence type="ECO:0008006" key="4">
    <source>
        <dbReference type="Google" id="ProtNLM"/>
    </source>
</evidence>
<dbReference type="InterPro" id="IPR012902">
    <property type="entry name" value="N_methyl_site"/>
</dbReference>
<name>A0A0G0LHT8_9BACT</name>
<accession>A0A0G0LHT8</accession>
<comment type="caution">
    <text evidence="2">The sequence shown here is derived from an EMBL/GenBank/DDBJ whole genome shotgun (WGS) entry which is preliminary data.</text>
</comment>
<organism evidence="2 3">
    <name type="scientific">Berkelbacteria bacterium GW2011_GWA1_39_10</name>
    <dbReference type="NCBI Taxonomy" id="1618332"/>
    <lineage>
        <taxon>Bacteria</taxon>
        <taxon>Candidatus Berkelbacteria</taxon>
    </lineage>
</organism>
<feature type="transmembrane region" description="Helical" evidence="1">
    <location>
        <begin position="12"/>
        <end position="32"/>
    </location>
</feature>
<sequence>MKTHNISKKQGMTLVELLVYLSITAIVLIVVIDLVTRVVQNRSATYGQGEAVTNGRIFSDKLLYSVQNASAINGSYPADSVSLTISGVAVTYALSGNQIFYNEGAGPIPLTTDRVEILPINVGENIFSKVTNGSVNSIQARFKVKFKENGYFQDFEISALSRGK</sequence>
<gene>
    <name evidence="2" type="ORF">UT15_C0009G0023</name>
</gene>
<evidence type="ECO:0000313" key="2">
    <source>
        <dbReference type="EMBL" id="KKQ90592.1"/>
    </source>
</evidence>
<dbReference type="EMBL" id="LBVS01000009">
    <property type="protein sequence ID" value="KKQ90592.1"/>
    <property type="molecule type" value="Genomic_DNA"/>
</dbReference>
<keyword evidence="1" id="KW-0472">Membrane</keyword>
<dbReference type="Pfam" id="PF07963">
    <property type="entry name" value="N_methyl"/>
    <property type="match status" value="1"/>
</dbReference>
<evidence type="ECO:0000313" key="3">
    <source>
        <dbReference type="Proteomes" id="UP000033862"/>
    </source>
</evidence>
<keyword evidence="1" id="KW-1133">Transmembrane helix</keyword>
<dbReference type="STRING" id="1618332.UT15_C0009G0023"/>
<reference evidence="2 3" key="1">
    <citation type="journal article" date="2015" name="Nature">
        <title>rRNA introns, odd ribosomes, and small enigmatic genomes across a large radiation of phyla.</title>
        <authorList>
            <person name="Brown C.T."/>
            <person name="Hug L.A."/>
            <person name="Thomas B.C."/>
            <person name="Sharon I."/>
            <person name="Castelle C.J."/>
            <person name="Singh A."/>
            <person name="Wilkins M.J."/>
            <person name="Williams K.H."/>
            <person name="Banfield J.F."/>
        </authorList>
    </citation>
    <scope>NUCLEOTIDE SEQUENCE [LARGE SCALE GENOMIC DNA]</scope>
</reference>
<dbReference type="AlphaFoldDB" id="A0A0G0LHT8"/>
<proteinExistence type="predicted"/>
<keyword evidence="1" id="KW-0812">Transmembrane</keyword>